<evidence type="ECO:0000256" key="1">
    <source>
        <dbReference type="ARBA" id="ARBA00022679"/>
    </source>
</evidence>
<dbReference type="Proteomes" id="UP000230730">
    <property type="component" value="Unassembled WGS sequence"/>
</dbReference>
<dbReference type="Pfam" id="PF13439">
    <property type="entry name" value="Glyco_transf_4"/>
    <property type="match status" value="1"/>
</dbReference>
<dbReference type="PANTHER" id="PTHR46401:SF2">
    <property type="entry name" value="GLYCOSYLTRANSFERASE WBBK-RELATED"/>
    <property type="match status" value="1"/>
</dbReference>
<dbReference type="Gene3D" id="3.40.50.2000">
    <property type="entry name" value="Glycogen Phosphorylase B"/>
    <property type="match status" value="2"/>
</dbReference>
<comment type="caution">
    <text evidence="4">The sequence shown here is derived from an EMBL/GenBank/DDBJ whole genome shotgun (WGS) entry which is preliminary data.</text>
</comment>
<feature type="domain" description="Glycosyl transferase family 1" evidence="2">
    <location>
        <begin position="172"/>
        <end position="307"/>
    </location>
</feature>
<evidence type="ECO:0008006" key="6">
    <source>
        <dbReference type="Google" id="ProtNLM"/>
    </source>
</evidence>
<dbReference type="AlphaFoldDB" id="A0A2H0VMF1"/>
<sequence length="344" mass="38369">MKNMAPIRIYIAGSDHSSGRGVGVYADHLIQSLGKLSGIMLTDKDPDIIHYPFFDLFYPTLPLKKEKPTIVTIHDLTPLVMADRYPKGIRGTIKLLLQWYSLRSVSAIITDSENSKKDIEKYFRISPHKIFVTPLAVDDDYRQGPSAAKLKVVKSKYHLPDKFILTLAAGPNPNKNLPSLAEVTDRLGIPLVIVGKGMLKEVVKPVHPELIDLVRLQVYNHVLYPGFVSNEDFNAMFHLTSLYVQPSYYEGFGLPLLEAMTSGCLIASSNTSSLPEVYHDEAITFNPRKLKSMEKAIGKALKLSPSAKAKQISLAKEKAKTFSWSKTAKLTEQVYRTVLASVRP</sequence>
<evidence type="ECO:0000259" key="3">
    <source>
        <dbReference type="Pfam" id="PF13439"/>
    </source>
</evidence>
<dbReference type="GO" id="GO:0009103">
    <property type="term" value="P:lipopolysaccharide biosynthetic process"/>
    <property type="evidence" value="ECO:0007669"/>
    <property type="project" value="TreeGrafter"/>
</dbReference>
<gene>
    <name evidence="4" type="ORF">COT86_03560</name>
</gene>
<accession>A0A2H0VMF1</accession>
<name>A0A2H0VMF1_9BACT</name>
<proteinExistence type="predicted"/>
<dbReference type="InterPro" id="IPR001296">
    <property type="entry name" value="Glyco_trans_1"/>
</dbReference>
<dbReference type="EMBL" id="PFAE01000059">
    <property type="protein sequence ID" value="PIR99509.1"/>
    <property type="molecule type" value="Genomic_DNA"/>
</dbReference>
<dbReference type="PANTHER" id="PTHR46401">
    <property type="entry name" value="GLYCOSYLTRANSFERASE WBBK-RELATED"/>
    <property type="match status" value="1"/>
</dbReference>
<dbReference type="SUPFAM" id="SSF53756">
    <property type="entry name" value="UDP-Glycosyltransferase/glycogen phosphorylase"/>
    <property type="match status" value="1"/>
</dbReference>
<evidence type="ECO:0000313" key="4">
    <source>
        <dbReference type="EMBL" id="PIR99509.1"/>
    </source>
</evidence>
<protein>
    <recommendedName>
        <fullName evidence="6">Glycosyltransferase family 1 protein</fullName>
    </recommendedName>
</protein>
<evidence type="ECO:0000313" key="5">
    <source>
        <dbReference type="Proteomes" id="UP000230730"/>
    </source>
</evidence>
<dbReference type="Pfam" id="PF00534">
    <property type="entry name" value="Glycos_transf_1"/>
    <property type="match status" value="1"/>
</dbReference>
<reference evidence="5" key="1">
    <citation type="submission" date="2017-09" db="EMBL/GenBank/DDBJ databases">
        <title>Depth-based differentiation of microbial function through sediment-hosted aquifers and enrichment of novel symbionts in the deep terrestrial subsurface.</title>
        <authorList>
            <person name="Probst A.J."/>
            <person name="Ladd B."/>
            <person name="Jarett J.K."/>
            <person name="Geller-Mcgrath D.E."/>
            <person name="Sieber C.M.K."/>
            <person name="Emerson J.B."/>
            <person name="Anantharaman K."/>
            <person name="Thomas B.C."/>
            <person name="Malmstrom R."/>
            <person name="Stieglmeier M."/>
            <person name="Klingl A."/>
            <person name="Woyke T."/>
            <person name="Ryan C.M."/>
            <person name="Banfield J.F."/>
        </authorList>
    </citation>
    <scope>NUCLEOTIDE SEQUENCE [LARGE SCALE GENOMIC DNA]</scope>
</reference>
<dbReference type="InterPro" id="IPR028098">
    <property type="entry name" value="Glyco_trans_4-like_N"/>
</dbReference>
<dbReference type="GO" id="GO:0016757">
    <property type="term" value="F:glycosyltransferase activity"/>
    <property type="evidence" value="ECO:0007669"/>
    <property type="project" value="InterPro"/>
</dbReference>
<organism evidence="4 5">
    <name type="scientific">Candidatus Collierbacteria bacterium CG10_big_fil_rev_8_21_14_0_10_43_36</name>
    <dbReference type="NCBI Taxonomy" id="1974534"/>
    <lineage>
        <taxon>Bacteria</taxon>
        <taxon>Candidatus Collieribacteriota</taxon>
    </lineage>
</organism>
<dbReference type="CDD" id="cd03809">
    <property type="entry name" value="GT4_MtfB-like"/>
    <property type="match status" value="1"/>
</dbReference>
<keyword evidence="1" id="KW-0808">Transferase</keyword>
<feature type="domain" description="Glycosyltransferase subfamily 4-like N-terminal" evidence="3">
    <location>
        <begin position="41"/>
        <end position="140"/>
    </location>
</feature>
<evidence type="ECO:0000259" key="2">
    <source>
        <dbReference type="Pfam" id="PF00534"/>
    </source>
</evidence>